<evidence type="ECO:0000313" key="7">
    <source>
        <dbReference type="Proteomes" id="UP000268652"/>
    </source>
</evidence>
<sequence>MSNVVRGLVPVLATPFQPDGALDLPSLRTLTEFQLDAGAEGVAVFGMASEGFALTADDREAILREVTAVVAGAVPVVAGVGATSLATALEQAGQALTCGANALMVLPPFLAKPSPGQLVEFYGTLGEATGGSLMVQDAAATTGVPMPVPLLAELGGLAGVDSVKIESPPTPTKCAAMVAAAPGGFDVLGGQNALFVLDELAAGSVGTMPACEFTDLLRVVLDDAAAGRDERAQAGFERLLPLIRHGMQPGLAWAVHKEVLVERGLISSATVRLPAAALPPAAAAGLRRILARLALPPVGARQLAGGGA</sequence>
<evidence type="ECO:0000256" key="1">
    <source>
        <dbReference type="ARBA" id="ARBA00007592"/>
    </source>
</evidence>
<dbReference type="InterPro" id="IPR002220">
    <property type="entry name" value="DapA-like"/>
</dbReference>
<comment type="similarity">
    <text evidence="1 3">Belongs to the DapA family.</text>
</comment>
<dbReference type="AlphaFoldDB" id="A0A3A9WDD2"/>
<dbReference type="SMART" id="SM01130">
    <property type="entry name" value="DHDPS"/>
    <property type="match status" value="1"/>
</dbReference>
<evidence type="ECO:0000256" key="2">
    <source>
        <dbReference type="ARBA" id="ARBA00023239"/>
    </source>
</evidence>
<evidence type="ECO:0000256" key="4">
    <source>
        <dbReference type="PIRSR" id="PIRSR001365-2"/>
    </source>
</evidence>
<gene>
    <name evidence="6" type="ORF">D7318_19765</name>
    <name evidence="5" type="ORF">D7319_18760</name>
</gene>
<evidence type="ECO:0000313" key="8">
    <source>
        <dbReference type="Proteomes" id="UP000275024"/>
    </source>
</evidence>
<evidence type="ECO:0000313" key="6">
    <source>
        <dbReference type="EMBL" id="RKN19587.1"/>
    </source>
</evidence>
<dbReference type="PANTHER" id="PTHR12128">
    <property type="entry name" value="DIHYDRODIPICOLINATE SYNTHASE"/>
    <property type="match status" value="1"/>
</dbReference>
<dbReference type="PRINTS" id="PR00146">
    <property type="entry name" value="DHPICSNTHASE"/>
</dbReference>
<reference evidence="7 8" key="1">
    <citation type="submission" date="2018-09" db="EMBL/GenBank/DDBJ databases">
        <title>Streptomyces sp. nov. DS1-2, an endophytic actinomycete isolated from roots of Dendrobium scabrilingue.</title>
        <authorList>
            <person name="Kuncharoen N."/>
            <person name="Kudo T."/>
            <person name="Ohkuma M."/>
            <person name="Yuki M."/>
            <person name="Tanasupawat S."/>
        </authorList>
    </citation>
    <scope>NUCLEOTIDE SEQUENCE [LARGE SCALE GENOMIC DNA]</scope>
    <source>
        <strain evidence="5 8">AZ1-7</strain>
        <strain evidence="6 7">DS1-2</strain>
    </source>
</reference>
<dbReference type="GO" id="GO:0008840">
    <property type="term" value="F:4-hydroxy-tetrahydrodipicolinate synthase activity"/>
    <property type="evidence" value="ECO:0007669"/>
    <property type="project" value="TreeGrafter"/>
</dbReference>
<dbReference type="EMBL" id="RBDX01000015">
    <property type="protein sequence ID" value="RKN07394.1"/>
    <property type="molecule type" value="Genomic_DNA"/>
</dbReference>
<name>A0A3A9WDD2_9ACTN</name>
<dbReference type="GO" id="GO:0005829">
    <property type="term" value="C:cytosol"/>
    <property type="evidence" value="ECO:0007669"/>
    <property type="project" value="TreeGrafter"/>
</dbReference>
<dbReference type="InterPro" id="IPR013785">
    <property type="entry name" value="Aldolase_TIM"/>
</dbReference>
<evidence type="ECO:0000313" key="5">
    <source>
        <dbReference type="EMBL" id="RKN07394.1"/>
    </source>
</evidence>
<dbReference type="PANTHER" id="PTHR12128:SF66">
    <property type="entry name" value="4-HYDROXY-2-OXOGLUTARATE ALDOLASE, MITOCHONDRIAL"/>
    <property type="match status" value="1"/>
</dbReference>
<protein>
    <submittedName>
        <fullName evidence="5">Dihydrodipicolinate synthase family protein</fullName>
    </submittedName>
</protein>
<keyword evidence="2 3" id="KW-0456">Lyase</keyword>
<dbReference type="EMBL" id="RBDY01000015">
    <property type="protein sequence ID" value="RKN19587.1"/>
    <property type="molecule type" value="Genomic_DNA"/>
</dbReference>
<dbReference type="Proteomes" id="UP000275024">
    <property type="component" value="Unassembled WGS sequence"/>
</dbReference>
<dbReference type="Proteomes" id="UP000268652">
    <property type="component" value="Unassembled WGS sequence"/>
</dbReference>
<accession>A0A3A9WDD2</accession>
<dbReference type="Gene3D" id="3.20.20.70">
    <property type="entry name" value="Aldolase class I"/>
    <property type="match status" value="1"/>
</dbReference>
<dbReference type="PIRSF" id="PIRSF001365">
    <property type="entry name" value="DHDPS"/>
    <property type="match status" value="1"/>
</dbReference>
<organism evidence="5 8">
    <name type="scientific">Streptomyces radicis</name>
    <dbReference type="NCBI Taxonomy" id="1750517"/>
    <lineage>
        <taxon>Bacteria</taxon>
        <taxon>Bacillati</taxon>
        <taxon>Actinomycetota</taxon>
        <taxon>Actinomycetes</taxon>
        <taxon>Kitasatosporales</taxon>
        <taxon>Streptomycetaceae</taxon>
        <taxon>Streptomyces</taxon>
    </lineage>
</organism>
<evidence type="ECO:0000256" key="3">
    <source>
        <dbReference type="PIRNR" id="PIRNR001365"/>
    </source>
</evidence>
<comment type="caution">
    <text evidence="5">The sequence shown here is derived from an EMBL/GenBank/DDBJ whole genome shotgun (WGS) entry which is preliminary data.</text>
</comment>
<dbReference type="SUPFAM" id="SSF51569">
    <property type="entry name" value="Aldolase"/>
    <property type="match status" value="1"/>
</dbReference>
<proteinExistence type="inferred from homology"/>
<feature type="binding site" evidence="4">
    <location>
        <position position="208"/>
    </location>
    <ligand>
        <name>pyruvate</name>
        <dbReference type="ChEBI" id="CHEBI:15361"/>
    </ligand>
</feature>
<dbReference type="CDD" id="cd00408">
    <property type="entry name" value="DHDPS-like"/>
    <property type="match status" value="1"/>
</dbReference>
<dbReference type="Pfam" id="PF00701">
    <property type="entry name" value="DHDPS"/>
    <property type="match status" value="1"/>
</dbReference>
<dbReference type="RefSeq" id="WP_120698457.1">
    <property type="nucleotide sequence ID" value="NZ_RBDX01000015.1"/>
</dbReference>
<keyword evidence="7" id="KW-1185">Reference proteome</keyword>
<dbReference type="OrthoDB" id="9778880at2"/>